<accession>A0ABT4G0K7</accession>
<sequence>MGKRKPPDLEADFGQASKQEASETKKGPMIPAQMQEFSLVQLVSDANPVKVHHFRRFLLSIRCHGFNSCSFAGTPVMEGTPQGNAVCLQFFRQAPRQEAEWAVSLQK</sequence>
<evidence type="ECO:0000313" key="2">
    <source>
        <dbReference type="EMBL" id="MCY9609600.1"/>
    </source>
</evidence>
<protein>
    <submittedName>
        <fullName evidence="2">Uncharacterized protein</fullName>
    </submittedName>
</protein>
<dbReference type="RefSeq" id="WP_087440441.1">
    <property type="nucleotide sequence ID" value="NZ_CABMNB010000005.1"/>
</dbReference>
<dbReference type="Proteomes" id="UP001209276">
    <property type="component" value="Unassembled WGS sequence"/>
</dbReference>
<gene>
    <name evidence="2" type="ORF">M5W83_20840</name>
</gene>
<feature type="region of interest" description="Disordered" evidence="1">
    <location>
        <begin position="1"/>
        <end position="29"/>
    </location>
</feature>
<evidence type="ECO:0000313" key="3">
    <source>
        <dbReference type="Proteomes" id="UP001209276"/>
    </source>
</evidence>
<reference evidence="2 3" key="1">
    <citation type="submission" date="2022-05" db="EMBL/GenBank/DDBJ databases">
        <title>Genome Sequencing of Bee-Associated Microbes.</title>
        <authorList>
            <person name="Dunlap C."/>
        </authorList>
    </citation>
    <scope>NUCLEOTIDE SEQUENCE [LARGE SCALE GENOMIC DNA]</scope>
    <source>
        <strain evidence="2 3">NRRL B-14613</strain>
    </source>
</reference>
<dbReference type="EMBL" id="JAMDMM010000040">
    <property type="protein sequence ID" value="MCY9609600.1"/>
    <property type="molecule type" value="Genomic_DNA"/>
</dbReference>
<evidence type="ECO:0000256" key="1">
    <source>
        <dbReference type="SAM" id="MobiDB-lite"/>
    </source>
</evidence>
<organism evidence="2 3">
    <name type="scientific">Paenibacillus thiaminolyticus</name>
    <name type="common">Bacillus thiaminolyticus</name>
    <dbReference type="NCBI Taxonomy" id="49283"/>
    <lineage>
        <taxon>Bacteria</taxon>
        <taxon>Bacillati</taxon>
        <taxon>Bacillota</taxon>
        <taxon>Bacilli</taxon>
        <taxon>Bacillales</taxon>
        <taxon>Paenibacillaceae</taxon>
        <taxon>Paenibacillus</taxon>
    </lineage>
</organism>
<keyword evidence="3" id="KW-1185">Reference proteome</keyword>
<dbReference type="GeneID" id="77000067"/>
<comment type="caution">
    <text evidence="2">The sequence shown here is derived from an EMBL/GenBank/DDBJ whole genome shotgun (WGS) entry which is preliminary data.</text>
</comment>
<proteinExistence type="predicted"/>
<name>A0ABT4G0K7_PANTH</name>